<reference evidence="4 5" key="1">
    <citation type="journal article" date="2019" name="Int. J. Syst. Evol. Microbiol.">
        <title>Clostridium fermenticellae sp. nov., isolated from the mud in a fermentation cellar for the production of the Chinese liquor, baijiu.</title>
        <authorList>
            <person name="Xu P.X."/>
            <person name="Chai L.J."/>
            <person name="Qiu T."/>
            <person name="Zhang X.J."/>
            <person name="Lu Z.M."/>
            <person name="Xiao C."/>
            <person name="Wang S.T."/>
            <person name="Shen C.H."/>
            <person name="Shi J.S."/>
            <person name="Xu Z.H."/>
        </authorList>
    </citation>
    <scope>NUCLEOTIDE SEQUENCE [LARGE SCALE GENOMIC DNA]</scope>
    <source>
        <strain evidence="4 5">JN500901</strain>
    </source>
</reference>
<dbReference type="InterPro" id="IPR052368">
    <property type="entry name" value="2-oxoacid_oxidoreductase"/>
</dbReference>
<dbReference type="GO" id="GO:0016491">
    <property type="term" value="F:oxidoreductase activity"/>
    <property type="evidence" value="ECO:0007669"/>
    <property type="project" value="UniProtKB-KW"/>
</dbReference>
<dbReference type="SUPFAM" id="SSF52518">
    <property type="entry name" value="Thiamin diphosphate-binding fold (THDP-binding)"/>
    <property type="match status" value="1"/>
</dbReference>
<dbReference type="EMBL" id="CP032416">
    <property type="protein sequence ID" value="AYD40387.1"/>
    <property type="molecule type" value="Genomic_DNA"/>
</dbReference>
<evidence type="ECO:0000256" key="1">
    <source>
        <dbReference type="ARBA" id="ARBA00023002"/>
    </source>
</evidence>
<protein>
    <submittedName>
        <fullName evidence="4">3-methyl-2-oxobutanoate dehydrogenase subunit VorB</fullName>
    </submittedName>
</protein>
<evidence type="ECO:0000313" key="5">
    <source>
        <dbReference type="Proteomes" id="UP000266301"/>
    </source>
</evidence>
<sequence length="351" mass="39013">MRQVLMKGNEAMAEAAIRAGCRFYSGYPITPQTEILEYMSWRMEEAGGDFIQTESELSGINMLLGASAAGARVMATSSGPGFTLFQEGISYLVAADLPAVIVDVMRYGNGLGDVGQSQGDYWQLTRGGGHGDYRTIVLAPNSVQENADLVCLAFDLAEKYRHPVLIGSDAAIGQMVEKVELPEMKEHNIDKYEWSIKGCKKGDIQRKITNKLYYIDNYDSYLINKYKEIELNEQRWESIQIEDAEVVLIAYGISSRVCIEAVETARKQGIKLGLIRVITLWPFPVEAFKELSGCCKALMSVEMNILGQMVDDVILATGNKYHVYSYATVKEVPETDIIIGKVKDILANKEV</sequence>
<dbReference type="Gene3D" id="3.40.50.920">
    <property type="match status" value="1"/>
</dbReference>
<gene>
    <name evidence="4" type="primary">vorB</name>
    <name evidence="4" type="ORF">D4Z93_07565</name>
</gene>
<dbReference type="PANTHER" id="PTHR43088:SF1">
    <property type="entry name" value="SUBUNIT OF PYRUVATE:FLAVODOXIN OXIDOREDUCTASE"/>
    <property type="match status" value="1"/>
</dbReference>
<dbReference type="KEGG" id="cfer:D4Z93_07565"/>
<dbReference type="InterPro" id="IPR029061">
    <property type="entry name" value="THDP-binding"/>
</dbReference>
<dbReference type="OrthoDB" id="9794954at2"/>
<evidence type="ECO:0000259" key="2">
    <source>
        <dbReference type="Pfam" id="PF01855"/>
    </source>
</evidence>
<dbReference type="Proteomes" id="UP000266301">
    <property type="component" value="Chromosome"/>
</dbReference>
<dbReference type="NCBIfam" id="NF005507">
    <property type="entry name" value="PRK07119.1"/>
    <property type="match status" value="1"/>
</dbReference>
<proteinExistence type="predicted"/>
<dbReference type="PANTHER" id="PTHR43088">
    <property type="entry name" value="SUBUNIT OF PYRUVATE:FLAVODOXIN OXIDOREDUCTASE-RELATED"/>
    <property type="match status" value="1"/>
</dbReference>
<accession>A0A386H3T9</accession>
<dbReference type="Pfam" id="PF17147">
    <property type="entry name" value="PFOR_II"/>
    <property type="match status" value="1"/>
</dbReference>
<dbReference type="AlphaFoldDB" id="A0A386H3T9"/>
<dbReference type="Pfam" id="PF01855">
    <property type="entry name" value="POR_N"/>
    <property type="match status" value="1"/>
</dbReference>
<name>A0A386H3T9_9CLOT</name>
<dbReference type="InterPro" id="IPR033412">
    <property type="entry name" value="PFOR_II"/>
</dbReference>
<dbReference type="InterPro" id="IPR009014">
    <property type="entry name" value="Transketo_C/PFOR_II"/>
</dbReference>
<feature type="domain" description="Pyruvate flavodoxin/ferredoxin oxidoreductase pyrimidine binding" evidence="2">
    <location>
        <begin position="14"/>
        <end position="190"/>
    </location>
</feature>
<keyword evidence="1" id="KW-0560">Oxidoreductase</keyword>
<dbReference type="CDD" id="cd07034">
    <property type="entry name" value="TPP_PYR_PFOR_IOR-alpha_like"/>
    <property type="match status" value="1"/>
</dbReference>
<evidence type="ECO:0000259" key="3">
    <source>
        <dbReference type="Pfam" id="PF17147"/>
    </source>
</evidence>
<dbReference type="SUPFAM" id="SSF52922">
    <property type="entry name" value="TK C-terminal domain-like"/>
    <property type="match status" value="1"/>
</dbReference>
<feature type="domain" description="Pyruvate:ferredoxin oxidoreductase core" evidence="3">
    <location>
        <begin position="244"/>
        <end position="330"/>
    </location>
</feature>
<evidence type="ECO:0000313" key="4">
    <source>
        <dbReference type="EMBL" id="AYD40387.1"/>
    </source>
</evidence>
<dbReference type="InterPro" id="IPR002880">
    <property type="entry name" value="Pyrv_Fd/Flavodoxin_OxRdtase_N"/>
</dbReference>
<dbReference type="Gene3D" id="3.40.50.970">
    <property type="match status" value="1"/>
</dbReference>
<keyword evidence="5" id="KW-1185">Reference proteome</keyword>
<organism evidence="4 5">
    <name type="scientific">Clostridium fermenticellae</name>
    <dbReference type="NCBI Taxonomy" id="2068654"/>
    <lineage>
        <taxon>Bacteria</taxon>
        <taxon>Bacillati</taxon>
        <taxon>Bacillota</taxon>
        <taxon>Clostridia</taxon>
        <taxon>Eubacteriales</taxon>
        <taxon>Clostridiaceae</taxon>
        <taxon>Clostridium</taxon>
    </lineage>
</organism>
<dbReference type="RefSeq" id="WP_119972047.1">
    <property type="nucleotide sequence ID" value="NZ_CP032416.1"/>
</dbReference>